<sequence>MREGEGHGAAQSRPSEASAPAMPAARLIGESPVPVWSMPGSALLRRALARAGMVDVAAWEGEAPGGAGAPGGAAGLLLMRADHVYDAALVAGLARNPGRLLCRPGDGLPVAAHLPAGAGAAGIAAALEAGRGAGDAAFAGLRPAAPTDLTESYNKALRKRGNPYLLRLAPETRRAVEWEMFGGSYKGVTDAITKHVWPRPAFHVVRACAALGITPNQVTLASLVLVFVALWLFMQGAFLPGLLAAWVMTFLDTVDGKLARVTLTSTPLGNVFDHAIDLIHPPFWWLAWIYGLEAAGMPLAHPVIVGAVVFGGYVAQRLQEGLFLGLYRMEIHVWRRFDSFFRLWIARRNPNLLLLSLGTLAGRPDLGMLAVAAWTLFGCVEQAVVTVQAGLARRRAPLRSWLEG</sequence>
<dbReference type="AlphaFoldDB" id="A0A840YJA6"/>
<keyword evidence="4" id="KW-0812">Transmembrane</keyword>
<feature type="transmembrane region" description="Helical" evidence="4">
    <location>
        <begin position="223"/>
        <end position="251"/>
    </location>
</feature>
<dbReference type="InterPro" id="IPR048254">
    <property type="entry name" value="CDP_ALCOHOL_P_TRANSF_CS"/>
</dbReference>
<keyword evidence="1 2" id="KW-0808">Transferase</keyword>
<evidence type="ECO:0000256" key="2">
    <source>
        <dbReference type="RuleBase" id="RU003750"/>
    </source>
</evidence>
<evidence type="ECO:0000313" key="6">
    <source>
        <dbReference type="Proteomes" id="UP000580654"/>
    </source>
</evidence>
<dbReference type="GO" id="GO:0008654">
    <property type="term" value="P:phospholipid biosynthetic process"/>
    <property type="evidence" value="ECO:0007669"/>
    <property type="project" value="InterPro"/>
</dbReference>
<dbReference type="GO" id="GO:0016020">
    <property type="term" value="C:membrane"/>
    <property type="evidence" value="ECO:0007669"/>
    <property type="project" value="InterPro"/>
</dbReference>
<keyword evidence="4" id="KW-0472">Membrane</keyword>
<dbReference type="RefSeq" id="WP_312861960.1">
    <property type="nucleotide sequence ID" value="NZ_JACIJD010000008.1"/>
</dbReference>
<comment type="similarity">
    <text evidence="2">Belongs to the CDP-alcohol phosphatidyltransferase class-I family.</text>
</comment>
<dbReference type="InterPro" id="IPR043130">
    <property type="entry name" value="CDP-OH_PTrfase_TM_dom"/>
</dbReference>
<dbReference type="InterPro" id="IPR000462">
    <property type="entry name" value="CDP-OH_P_trans"/>
</dbReference>
<proteinExistence type="inferred from homology"/>
<dbReference type="Gene3D" id="1.20.120.1760">
    <property type="match status" value="1"/>
</dbReference>
<protein>
    <submittedName>
        <fullName evidence="5">Phosphatidylglycerophosphate synthase</fullName>
    </submittedName>
</protein>
<feature type="region of interest" description="Disordered" evidence="3">
    <location>
        <begin position="1"/>
        <end position="22"/>
    </location>
</feature>
<dbReference type="Pfam" id="PF01066">
    <property type="entry name" value="CDP-OH_P_transf"/>
    <property type="match status" value="1"/>
</dbReference>
<comment type="caution">
    <text evidence="5">The sequence shown here is derived from an EMBL/GenBank/DDBJ whole genome shotgun (WGS) entry which is preliminary data.</text>
</comment>
<keyword evidence="4" id="KW-1133">Transmembrane helix</keyword>
<feature type="compositionally biased region" description="Low complexity" evidence="3">
    <location>
        <begin position="12"/>
        <end position="22"/>
    </location>
</feature>
<evidence type="ECO:0000313" key="5">
    <source>
        <dbReference type="EMBL" id="MBB5694074.1"/>
    </source>
</evidence>
<evidence type="ECO:0000256" key="4">
    <source>
        <dbReference type="SAM" id="Phobius"/>
    </source>
</evidence>
<evidence type="ECO:0000256" key="3">
    <source>
        <dbReference type="SAM" id="MobiDB-lite"/>
    </source>
</evidence>
<dbReference type="Proteomes" id="UP000580654">
    <property type="component" value="Unassembled WGS sequence"/>
</dbReference>
<dbReference type="GO" id="GO:0016780">
    <property type="term" value="F:phosphotransferase activity, for other substituted phosphate groups"/>
    <property type="evidence" value="ECO:0007669"/>
    <property type="project" value="InterPro"/>
</dbReference>
<name>A0A840YJA6_9PROT</name>
<reference evidence="5 6" key="1">
    <citation type="submission" date="2020-08" db="EMBL/GenBank/DDBJ databases">
        <title>Genomic Encyclopedia of Type Strains, Phase IV (KMG-IV): sequencing the most valuable type-strain genomes for metagenomic binning, comparative biology and taxonomic classification.</title>
        <authorList>
            <person name="Goeker M."/>
        </authorList>
    </citation>
    <scope>NUCLEOTIDE SEQUENCE [LARGE SCALE GENOMIC DNA]</scope>
    <source>
        <strain evidence="5 6">DSM 25622</strain>
    </source>
</reference>
<dbReference type="EMBL" id="JACIJD010000008">
    <property type="protein sequence ID" value="MBB5694074.1"/>
    <property type="molecule type" value="Genomic_DNA"/>
</dbReference>
<evidence type="ECO:0000256" key="1">
    <source>
        <dbReference type="ARBA" id="ARBA00022679"/>
    </source>
</evidence>
<gene>
    <name evidence="5" type="ORF">FHS87_002114</name>
</gene>
<keyword evidence="6" id="KW-1185">Reference proteome</keyword>
<accession>A0A840YJA6</accession>
<organism evidence="5 6">
    <name type="scientific">Muricoccus pecuniae</name>
    <dbReference type="NCBI Taxonomy" id="693023"/>
    <lineage>
        <taxon>Bacteria</taxon>
        <taxon>Pseudomonadati</taxon>
        <taxon>Pseudomonadota</taxon>
        <taxon>Alphaproteobacteria</taxon>
        <taxon>Acetobacterales</taxon>
        <taxon>Roseomonadaceae</taxon>
        <taxon>Muricoccus</taxon>
    </lineage>
</organism>
<dbReference type="PROSITE" id="PS00379">
    <property type="entry name" value="CDP_ALCOHOL_P_TRANSF"/>
    <property type="match status" value="1"/>
</dbReference>